<name>A0A9E7FNZ2_9LILI</name>
<reference evidence="2" key="1">
    <citation type="submission" date="2022-05" db="EMBL/GenBank/DDBJ databases">
        <title>The Musa troglodytarum L. genome provides insights into the mechanism of non-climacteric behaviour and enrichment of carotenoids.</title>
        <authorList>
            <person name="Wang J."/>
        </authorList>
    </citation>
    <scope>NUCLEOTIDE SEQUENCE</scope>
    <source>
        <tissue evidence="2">Leaf</tissue>
    </source>
</reference>
<evidence type="ECO:0000313" key="2">
    <source>
        <dbReference type="EMBL" id="URD97338.1"/>
    </source>
</evidence>
<protein>
    <submittedName>
        <fullName evidence="2">Uncharacterized protein</fullName>
    </submittedName>
</protein>
<organism evidence="2 3">
    <name type="scientific">Musa troglodytarum</name>
    <name type="common">fe'i banana</name>
    <dbReference type="NCBI Taxonomy" id="320322"/>
    <lineage>
        <taxon>Eukaryota</taxon>
        <taxon>Viridiplantae</taxon>
        <taxon>Streptophyta</taxon>
        <taxon>Embryophyta</taxon>
        <taxon>Tracheophyta</taxon>
        <taxon>Spermatophyta</taxon>
        <taxon>Magnoliopsida</taxon>
        <taxon>Liliopsida</taxon>
        <taxon>Zingiberales</taxon>
        <taxon>Musaceae</taxon>
        <taxon>Musa</taxon>
    </lineage>
</organism>
<proteinExistence type="predicted"/>
<dbReference type="PANTHER" id="PTHR35472">
    <property type="match status" value="1"/>
</dbReference>
<dbReference type="PANTHER" id="PTHR35472:SF4">
    <property type="entry name" value="DUF19 DOMAIN-CONTAINING PROTEIN"/>
    <property type="match status" value="1"/>
</dbReference>
<sequence>MKPQTFTLPTMLLLILLIMGHFSSLSSGIRVMRKEAENSREGELSSQSSAYFTKISPSQAIYEDDETSSIYGVSDRGVPQGPNPLHN</sequence>
<keyword evidence="1" id="KW-0732">Signal</keyword>
<dbReference type="Proteomes" id="UP001055439">
    <property type="component" value="Chromosome 4"/>
</dbReference>
<dbReference type="EMBL" id="CP097506">
    <property type="protein sequence ID" value="URD97338.1"/>
    <property type="molecule type" value="Genomic_DNA"/>
</dbReference>
<gene>
    <name evidence="2" type="ORF">MUK42_32294</name>
</gene>
<accession>A0A9E7FNZ2</accession>
<feature type="chain" id="PRO_5038870712" evidence="1">
    <location>
        <begin position="29"/>
        <end position="87"/>
    </location>
</feature>
<dbReference type="InterPro" id="IPR055317">
    <property type="entry name" value="CLE14-like"/>
</dbReference>
<evidence type="ECO:0000313" key="3">
    <source>
        <dbReference type="Proteomes" id="UP001055439"/>
    </source>
</evidence>
<evidence type="ECO:0000256" key="1">
    <source>
        <dbReference type="SAM" id="SignalP"/>
    </source>
</evidence>
<dbReference type="OrthoDB" id="753861at2759"/>
<feature type="signal peptide" evidence="1">
    <location>
        <begin position="1"/>
        <end position="28"/>
    </location>
</feature>
<keyword evidence="3" id="KW-1185">Reference proteome</keyword>
<dbReference type="AlphaFoldDB" id="A0A9E7FNZ2"/>